<accession>A0ABZ2PN63</accession>
<feature type="transmembrane region" description="Helical" evidence="10">
    <location>
        <begin position="491"/>
        <end position="513"/>
    </location>
</feature>
<comment type="subcellular location">
    <subcellularLocation>
        <location evidence="1">Membrane</location>
        <topology evidence="1">Multi-pass membrane protein</topology>
    </subcellularLocation>
</comment>
<feature type="transmembrane region" description="Helical" evidence="10">
    <location>
        <begin position="120"/>
        <end position="142"/>
    </location>
</feature>
<dbReference type="Proteomes" id="UP001432000">
    <property type="component" value="Chromosome"/>
</dbReference>
<proteinExistence type="inferred from homology"/>
<feature type="transmembrane region" description="Helical" evidence="10">
    <location>
        <begin position="436"/>
        <end position="454"/>
    </location>
</feature>
<sequence>MSSVQGPAASGTAGSDPTRDTASPSTEPSKSSLRHLSLFLRSPEGHAAVLGMVGAALITFGGFGAGSVRRQDPLLEAMHLSWLRFGHGLILSSILVWLGVVLMIVAWVRLGRATLGGRTTVREIGWVVPAWTAPLLLAVPMFSRDAYSYLAQGALLRDGFDPYAVGPVANPGILLDNVSNVWTTTTAPYGPLFLLLGRAITSITGDNVIAGTMLLRITMLPGLAMMVWAVPRLASHMGGKPAIALWLAVLNPLVLIHLIGGVHNELLMVGLMTAGIVLVLERRHVGGIALVAVAVAIKATAGLALPFMVWIWMIHERDKAIAENRKPMSPIRSFAKTAGTGAGVFAAVFVISSLIAGVGIGWLTALSGSAKIINWLSLPTILAHLVTVSTSWFLDLRLGPVLEVTRMLCAVALAIIIVATWWLYRKTERDAVKGIVIALVAIVVLSPAALPWYYSWPLALAAGFALSTRTLMIVVGLSTWLMLVFRPDGSIGLYTVAHVALATFAAVVAALSLTRVDPLRLRGKPSTSAEHDEQRADQRRSTSDRG</sequence>
<feature type="transmembrane region" description="Helical" evidence="10">
    <location>
        <begin position="342"/>
        <end position="365"/>
    </location>
</feature>
<keyword evidence="2" id="KW-0328">Glycosyltransferase</keyword>
<evidence type="ECO:0000256" key="2">
    <source>
        <dbReference type="ARBA" id="ARBA00022676"/>
    </source>
</evidence>
<reference evidence="11 12" key="1">
    <citation type="submission" date="2024-03" db="EMBL/GenBank/DDBJ databases">
        <title>Natural products discovery in diverse microorganisms through a two-stage MS feature dereplication strategy.</title>
        <authorList>
            <person name="Zhang R."/>
        </authorList>
    </citation>
    <scope>NUCLEOTIDE SEQUENCE [LARGE SCALE GENOMIC DNA]</scope>
    <source>
        <strain evidence="11 12">18930</strain>
    </source>
</reference>
<feature type="transmembrane region" description="Helical" evidence="10">
    <location>
        <begin position="288"/>
        <end position="313"/>
    </location>
</feature>
<evidence type="ECO:0000256" key="9">
    <source>
        <dbReference type="SAM" id="MobiDB-lite"/>
    </source>
</evidence>
<feature type="region of interest" description="Disordered" evidence="9">
    <location>
        <begin position="1"/>
        <end position="30"/>
    </location>
</feature>
<evidence type="ECO:0000256" key="3">
    <source>
        <dbReference type="ARBA" id="ARBA00022679"/>
    </source>
</evidence>
<evidence type="ECO:0000256" key="10">
    <source>
        <dbReference type="SAM" id="Phobius"/>
    </source>
</evidence>
<feature type="compositionally biased region" description="Polar residues" evidence="9">
    <location>
        <begin position="12"/>
        <end position="28"/>
    </location>
</feature>
<keyword evidence="3" id="KW-0808">Transferase</keyword>
<evidence type="ECO:0000256" key="5">
    <source>
        <dbReference type="ARBA" id="ARBA00022989"/>
    </source>
</evidence>
<evidence type="ECO:0000256" key="4">
    <source>
        <dbReference type="ARBA" id="ARBA00022692"/>
    </source>
</evidence>
<keyword evidence="5 10" id="KW-1133">Transmembrane helix</keyword>
<name>A0ABZ2PN63_9NOCA</name>
<keyword evidence="6 10" id="KW-0472">Membrane</keyword>
<evidence type="ECO:0000313" key="12">
    <source>
        <dbReference type="Proteomes" id="UP001432000"/>
    </source>
</evidence>
<feature type="compositionally biased region" description="Basic and acidic residues" evidence="9">
    <location>
        <begin position="529"/>
        <end position="546"/>
    </location>
</feature>
<feature type="transmembrane region" description="Helical" evidence="10">
    <location>
        <begin position="47"/>
        <end position="65"/>
    </location>
</feature>
<dbReference type="Pfam" id="PF26314">
    <property type="entry name" value="MptA_B_family"/>
    <property type="match status" value="1"/>
</dbReference>
<comment type="similarity">
    <text evidence="7">Belongs to the MptA/B family.</text>
</comment>
<feature type="transmembrane region" description="Helical" evidence="10">
    <location>
        <begin position="372"/>
        <end position="393"/>
    </location>
</feature>
<evidence type="ECO:0000313" key="11">
    <source>
        <dbReference type="EMBL" id="WXG70302.1"/>
    </source>
</evidence>
<evidence type="ECO:0000256" key="1">
    <source>
        <dbReference type="ARBA" id="ARBA00004141"/>
    </source>
</evidence>
<dbReference type="NCBIfam" id="NF038066">
    <property type="entry name" value="MptB"/>
    <property type="match status" value="1"/>
</dbReference>
<dbReference type="InterPro" id="IPR017822">
    <property type="entry name" value="MptA-like"/>
</dbReference>
<organism evidence="11 12">
    <name type="scientific">Rhodococcus sovatensis</name>
    <dbReference type="NCBI Taxonomy" id="1805840"/>
    <lineage>
        <taxon>Bacteria</taxon>
        <taxon>Bacillati</taxon>
        <taxon>Actinomycetota</taxon>
        <taxon>Actinomycetes</taxon>
        <taxon>Mycobacteriales</taxon>
        <taxon>Nocardiaceae</taxon>
        <taxon>Rhodococcus</taxon>
    </lineage>
</organism>
<dbReference type="RefSeq" id="WP_338891617.1">
    <property type="nucleotide sequence ID" value="NZ_CP147846.1"/>
</dbReference>
<feature type="transmembrane region" description="Helical" evidence="10">
    <location>
        <begin position="85"/>
        <end position="108"/>
    </location>
</feature>
<gene>
    <name evidence="11" type="ORF">WDS16_07260</name>
</gene>
<dbReference type="InterPro" id="IPR049829">
    <property type="entry name" value="MptA/B-like"/>
</dbReference>
<keyword evidence="12" id="KW-1185">Reference proteome</keyword>
<feature type="region of interest" description="Disordered" evidence="9">
    <location>
        <begin position="522"/>
        <end position="546"/>
    </location>
</feature>
<evidence type="ECO:0000256" key="6">
    <source>
        <dbReference type="ARBA" id="ARBA00023136"/>
    </source>
</evidence>
<feature type="transmembrane region" description="Helical" evidence="10">
    <location>
        <begin position="460"/>
        <end position="484"/>
    </location>
</feature>
<feature type="transmembrane region" description="Helical" evidence="10">
    <location>
        <begin position="405"/>
        <end position="424"/>
    </location>
</feature>
<dbReference type="NCBIfam" id="TIGR03459">
    <property type="entry name" value="crt_membr"/>
    <property type="match status" value="1"/>
</dbReference>
<evidence type="ECO:0000256" key="7">
    <source>
        <dbReference type="ARBA" id="ARBA00043987"/>
    </source>
</evidence>
<evidence type="ECO:0000256" key="8">
    <source>
        <dbReference type="NCBIfam" id="TIGR03459"/>
    </source>
</evidence>
<protein>
    <recommendedName>
        <fullName evidence="8">Alpha-(1-&gt;6)-mannopyranosyltransferase A</fullName>
    </recommendedName>
</protein>
<feature type="transmembrane region" description="Helical" evidence="10">
    <location>
        <begin position="242"/>
        <end position="260"/>
    </location>
</feature>
<keyword evidence="4 10" id="KW-0812">Transmembrane</keyword>
<feature type="transmembrane region" description="Helical" evidence="10">
    <location>
        <begin position="208"/>
        <end position="230"/>
    </location>
</feature>
<dbReference type="EMBL" id="CP147846">
    <property type="protein sequence ID" value="WXG70302.1"/>
    <property type="molecule type" value="Genomic_DNA"/>
</dbReference>